<proteinExistence type="predicted"/>
<evidence type="ECO:0008006" key="3">
    <source>
        <dbReference type="Google" id="ProtNLM"/>
    </source>
</evidence>
<protein>
    <recommendedName>
        <fullName evidence="3">CCHC-type domain-containing protein</fullName>
    </recommendedName>
</protein>
<evidence type="ECO:0000313" key="2">
    <source>
        <dbReference type="Proteomes" id="UP000077202"/>
    </source>
</evidence>
<keyword evidence="2" id="KW-1185">Reference proteome</keyword>
<comment type="caution">
    <text evidence="1">The sequence shown here is derived from an EMBL/GenBank/DDBJ whole genome shotgun (WGS) entry which is preliminary data.</text>
</comment>
<sequence length="178" mass="20195">MMSGIGRRPLERRKGREWQCPQKSLNVIVSKVDALVKDFADLKVHVVGGQDRRKSPSRLRANLWCTTCGKVAHANTECTNTRPNYPVNAVEWVSMWETVRYYTDAVEETAYGVQEAPASYPIPPAHIPRYATKDMATTVPQRRIKDDVQVNQVTLSPEKVRHDEALPYDEVMVGKVET</sequence>
<reference evidence="1" key="1">
    <citation type="submission" date="2016-03" db="EMBL/GenBank/DDBJ databases">
        <title>Mechanisms controlling the formation of the plant cell surface in tip-growing cells are functionally conserved among land plants.</title>
        <authorList>
            <person name="Honkanen S."/>
            <person name="Jones V.A."/>
            <person name="Morieri G."/>
            <person name="Champion C."/>
            <person name="Hetherington A.J."/>
            <person name="Kelly S."/>
            <person name="Saint-Marcoux D."/>
            <person name="Proust H."/>
            <person name="Prescott H."/>
            <person name="Dolan L."/>
        </authorList>
    </citation>
    <scope>NUCLEOTIDE SEQUENCE [LARGE SCALE GENOMIC DNA]</scope>
    <source>
        <tissue evidence="1">Whole gametophyte</tissue>
    </source>
</reference>
<gene>
    <name evidence="1" type="ORF">AXG93_4846s1160</name>
</gene>
<dbReference type="AlphaFoldDB" id="A0A176VFM4"/>
<name>A0A176VFM4_MARPO</name>
<evidence type="ECO:0000313" key="1">
    <source>
        <dbReference type="EMBL" id="OAE18725.1"/>
    </source>
</evidence>
<accession>A0A176VFM4</accession>
<dbReference type="Proteomes" id="UP000077202">
    <property type="component" value="Unassembled WGS sequence"/>
</dbReference>
<organism evidence="1 2">
    <name type="scientific">Marchantia polymorpha subsp. ruderalis</name>
    <dbReference type="NCBI Taxonomy" id="1480154"/>
    <lineage>
        <taxon>Eukaryota</taxon>
        <taxon>Viridiplantae</taxon>
        <taxon>Streptophyta</taxon>
        <taxon>Embryophyta</taxon>
        <taxon>Marchantiophyta</taxon>
        <taxon>Marchantiopsida</taxon>
        <taxon>Marchantiidae</taxon>
        <taxon>Marchantiales</taxon>
        <taxon>Marchantiaceae</taxon>
        <taxon>Marchantia</taxon>
    </lineage>
</organism>
<dbReference type="EMBL" id="LVLJ01004022">
    <property type="protein sequence ID" value="OAE18725.1"/>
    <property type="molecule type" value="Genomic_DNA"/>
</dbReference>